<evidence type="ECO:0000313" key="1">
    <source>
        <dbReference type="EMBL" id="TCK47073.1"/>
    </source>
</evidence>
<proteinExistence type="predicted"/>
<reference evidence="1 2" key="1">
    <citation type="submission" date="2019-03" db="EMBL/GenBank/DDBJ databases">
        <title>Genomic Encyclopedia of Type Strains, Phase IV (KMG-IV): sequencing the most valuable type-strain genomes for metagenomic binning, comparative biology and taxonomic classification.</title>
        <authorList>
            <person name="Goeker M."/>
        </authorList>
    </citation>
    <scope>NUCLEOTIDE SEQUENCE [LARGE SCALE GENOMIC DNA]</scope>
    <source>
        <strain evidence="1 2">DSM 18577</strain>
    </source>
</reference>
<sequence>MTNTPRTKLDWLIRFRRAKTQETLDFMLERALEQLASTTDKAEAILAHSARQDELDSNRRSF</sequence>
<protein>
    <submittedName>
        <fullName evidence="1">Uncharacterized protein</fullName>
    </submittedName>
</protein>
<name>A0A4R1J8Y8_9GAMM</name>
<comment type="caution">
    <text evidence="1">The sequence shown here is derived from an EMBL/GenBank/DDBJ whole genome shotgun (WGS) entry which is preliminary data.</text>
</comment>
<dbReference type="EMBL" id="SMGD01000015">
    <property type="protein sequence ID" value="TCK47073.1"/>
    <property type="molecule type" value="Genomic_DNA"/>
</dbReference>
<dbReference type="RefSeq" id="WP_131913540.1">
    <property type="nucleotide sequence ID" value="NZ_OU594967.1"/>
</dbReference>
<dbReference type="OrthoDB" id="6456459at2"/>
<accession>A0A4R1J8Y8</accession>
<gene>
    <name evidence="1" type="ORF">EV690_2766</name>
</gene>
<organism evidence="1 2">
    <name type="scientific">Celerinatantimonas diazotrophica</name>
    <dbReference type="NCBI Taxonomy" id="412034"/>
    <lineage>
        <taxon>Bacteria</taxon>
        <taxon>Pseudomonadati</taxon>
        <taxon>Pseudomonadota</taxon>
        <taxon>Gammaproteobacteria</taxon>
        <taxon>Celerinatantimonadaceae</taxon>
        <taxon>Celerinatantimonas</taxon>
    </lineage>
</organism>
<dbReference type="AlphaFoldDB" id="A0A4R1J8Y8"/>
<dbReference type="Proteomes" id="UP000295565">
    <property type="component" value="Unassembled WGS sequence"/>
</dbReference>
<evidence type="ECO:0000313" key="2">
    <source>
        <dbReference type="Proteomes" id="UP000295565"/>
    </source>
</evidence>
<dbReference type="InterPro" id="IPR036666">
    <property type="entry name" value="HHA_sf"/>
</dbReference>
<keyword evidence="2" id="KW-1185">Reference proteome</keyword>
<dbReference type="Gene3D" id="1.20.1280.40">
    <property type="entry name" value="HHA"/>
    <property type="match status" value="1"/>
</dbReference>
<dbReference type="SUPFAM" id="SSF68989">
    <property type="entry name" value="Hemolysin expression modulating protein HHA"/>
    <property type="match status" value="1"/>
</dbReference>